<dbReference type="CDD" id="cd12914">
    <property type="entry name" value="PDC1_DGC_like"/>
    <property type="match status" value="1"/>
</dbReference>
<keyword evidence="19" id="KW-1185">Reference proteome</keyword>
<gene>
    <name evidence="18" type="ordered locus">HRM2_05940</name>
</gene>
<evidence type="ECO:0000256" key="4">
    <source>
        <dbReference type="ARBA" id="ARBA00022475"/>
    </source>
</evidence>
<dbReference type="PANTHER" id="PTHR43065:SF42">
    <property type="entry name" value="TWO-COMPONENT SENSOR PPRA"/>
    <property type="match status" value="1"/>
</dbReference>
<dbReference type="Pfam" id="PF08448">
    <property type="entry name" value="PAS_4"/>
    <property type="match status" value="1"/>
</dbReference>
<dbReference type="SMART" id="SM00448">
    <property type="entry name" value="REC"/>
    <property type="match status" value="1"/>
</dbReference>
<evidence type="ECO:0000259" key="13">
    <source>
        <dbReference type="PROSITE" id="PS50109"/>
    </source>
</evidence>
<feature type="domain" description="PAC" evidence="16">
    <location>
        <begin position="570"/>
        <end position="622"/>
    </location>
</feature>
<dbReference type="Gene3D" id="1.10.287.130">
    <property type="match status" value="1"/>
</dbReference>
<dbReference type="InterPro" id="IPR000014">
    <property type="entry name" value="PAS"/>
</dbReference>
<dbReference type="Pfam" id="PF00672">
    <property type="entry name" value="HAMP"/>
    <property type="match status" value="1"/>
</dbReference>
<dbReference type="PROSITE" id="PS50113">
    <property type="entry name" value="PAC"/>
    <property type="match status" value="1"/>
</dbReference>
<dbReference type="PROSITE" id="PS50112">
    <property type="entry name" value="PAS"/>
    <property type="match status" value="1"/>
</dbReference>
<evidence type="ECO:0000259" key="17">
    <source>
        <dbReference type="PROSITE" id="PS50885"/>
    </source>
</evidence>
<dbReference type="EC" id="2.7.13.3" evidence="3"/>
<dbReference type="Gene3D" id="3.30.565.10">
    <property type="entry name" value="Histidine kinase-like ATPase, C-terminal domain"/>
    <property type="match status" value="1"/>
</dbReference>
<dbReference type="InterPro" id="IPR001789">
    <property type="entry name" value="Sig_transdc_resp-reg_receiver"/>
</dbReference>
<dbReference type="InterPro" id="IPR003660">
    <property type="entry name" value="HAMP_dom"/>
</dbReference>
<dbReference type="Pfam" id="PF02518">
    <property type="entry name" value="HATPase_c"/>
    <property type="match status" value="1"/>
</dbReference>
<dbReference type="CDD" id="cd12915">
    <property type="entry name" value="PDC2_DGC_like"/>
    <property type="match status" value="1"/>
</dbReference>
<keyword evidence="8 18" id="KW-0418">Kinase</keyword>
<dbReference type="InterPro" id="IPR036097">
    <property type="entry name" value="HisK_dim/P_sf"/>
</dbReference>
<keyword evidence="5 11" id="KW-0597">Phosphoprotein</keyword>
<evidence type="ECO:0000256" key="11">
    <source>
        <dbReference type="PROSITE-ProRule" id="PRU00169"/>
    </source>
</evidence>
<dbReference type="InterPro" id="IPR035965">
    <property type="entry name" value="PAS-like_dom_sf"/>
</dbReference>
<dbReference type="Gene3D" id="6.10.340.10">
    <property type="match status" value="1"/>
</dbReference>
<organism evidence="18 19">
    <name type="scientific">Desulforapulum autotrophicum (strain ATCC 43914 / DSM 3382 / VKM B-1955 / HRM2)</name>
    <name type="common">Desulfobacterium autotrophicum</name>
    <dbReference type="NCBI Taxonomy" id="177437"/>
    <lineage>
        <taxon>Bacteria</taxon>
        <taxon>Pseudomonadati</taxon>
        <taxon>Thermodesulfobacteriota</taxon>
        <taxon>Desulfobacteria</taxon>
        <taxon>Desulfobacterales</taxon>
        <taxon>Desulfobacteraceae</taxon>
        <taxon>Desulforapulum</taxon>
    </lineage>
</organism>
<dbReference type="InterPro" id="IPR011006">
    <property type="entry name" value="CheY-like_superfamily"/>
</dbReference>
<accession>C0QIR8</accession>
<dbReference type="PROSITE" id="PS50109">
    <property type="entry name" value="HIS_KIN"/>
    <property type="match status" value="1"/>
</dbReference>
<dbReference type="GO" id="GO:0005886">
    <property type="term" value="C:plasma membrane"/>
    <property type="evidence" value="ECO:0007669"/>
    <property type="project" value="UniProtKB-SubCell"/>
</dbReference>
<keyword evidence="9 12" id="KW-1133">Transmembrane helix</keyword>
<comment type="catalytic activity">
    <reaction evidence="1">
        <text>ATP + protein L-histidine = ADP + protein N-phospho-L-histidine.</text>
        <dbReference type="EC" id="2.7.13.3"/>
    </reaction>
</comment>
<evidence type="ECO:0000256" key="6">
    <source>
        <dbReference type="ARBA" id="ARBA00022679"/>
    </source>
</evidence>
<dbReference type="eggNOG" id="COG5000">
    <property type="taxonomic scope" value="Bacteria"/>
</dbReference>
<dbReference type="SMART" id="SM00388">
    <property type="entry name" value="HisKA"/>
    <property type="match status" value="1"/>
</dbReference>
<dbReference type="SMART" id="SM00387">
    <property type="entry name" value="HATPase_c"/>
    <property type="match status" value="1"/>
</dbReference>
<dbReference type="AlphaFoldDB" id="C0QIR8"/>
<dbReference type="SUPFAM" id="SSF55785">
    <property type="entry name" value="PYP-like sensor domain (PAS domain)"/>
    <property type="match status" value="1"/>
</dbReference>
<evidence type="ECO:0000313" key="19">
    <source>
        <dbReference type="Proteomes" id="UP000000442"/>
    </source>
</evidence>
<dbReference type="SUPFAM" id="SSF47384">
    <property type="entry name" value="Homodimeric domain of signal transducing histidine kinase"/>
    <property type="match status" value="1"/>
</dbReference>
<dbReference type="InterPro" id="IPR004358">
    <property type="entry name" value="Sig_transdc_His_kin-like_C"/>
</dbReference>
<feature type="domain" description="PAS" evidence="15">
    <location>
        <begin position="492"/>
        <end position="565"/>
    </location>
</feature>
<evidence type="ECO:0000256" key="2">
    <source>
        <dbReference type="ARBA" id="ARBA00004651"/>
    </source>
</evidence>
<feature type="domain" description="HAMP" evidence="17">
    <location>
        <begin position="310"/>
        <end position="363"/>
    </location>
</feature>
<keyword evidence="10 12" id="KW-0472">Membrane</keyword>
<dbReference type="Gene3D" id="3.30.450.20">
    <property type="entry name" value="PAS domain"/>
    <property type="match status" value="3"/>
</dbReference>
<dbReference type="Pfam" id="PF00072">
    <property type="entry name" value="Response_reg"/>
    <property type="match status" value="1"/>
</dbReference>
<dbReference type="CDD" id="cd00082">
    <property type="entry name" value="HisKA"/>
    <property type="match status" value="1"/>
</dbReference>
<evidence type="ECO:0000256" key="12">
    <source>
        <dbReference type="SAM" id="Phobius"/>
    </source>
</evidence>
<dbReference type="InterPro" id="IPR003661">
    <property type="entry name" value="HisK_dim/P_dom"/>
</dbReference>
<dbReference type="CDD" id="cd06225">
    <property type="entry name" value="HAMP"/>
    <property type="match status" value="1"/>
</dbReference>
<dbReference type="PROSITE" id="PS50110">
    <property type="entry name" value="RESPONSE_REGULATORY"/>
    <property type="match status" value="1"/>
</dbReference>
<evidence type="ECO:0000313" key="18">
    <source>
        <dbReference type="EMBL" id="ACN13708.1"/>
    </source>
</evidence>
<dbReference type="SUPFAM" id="SSF55874">
    <property type="entry name" value="ATPase domain of HSP90 chaperone/DNA topoisomerase II/histidine kinase"/>
    <property type="match status" value="1"/>
</dbReference>
<name>C0QIR8_DESAH</name>
<dbReference type="SMART" id="SM00086">
    <property type="entry name" value="PAC"/>
    <property type="match status" value="1"/>
</dbReference>
<evidence type="ECO:0000256" key="8">
    <source>
        <dbReference type="ARBA" id="ARBA00022777"/>
    </source>
</evidence>
<dbReference type="OrthoDB" id="9813024at2"/>
<dbReference type="HOGENOM" id="CLU_000445_114_21_7"/>
<dbReference type="PROSITE" id="PS50885">
    <property type="entry name" value="HAMP"/>
    <property type="match status" value="1"/>
</dbReference>
<dbReference type="Pfam" id="PF00512">
    <property type="entry name" value="HisKA"/>
    <property type="match status" value="1"/>
</dbReference>
<dbReference type="STRING" id="177437.HRM2_05940"/>
<dbReference type="GO" id="GO:0000155">
    <property type="term" value="F:phosphorelay sensor kinase activity"/>
    <property type="evidence" value="ECO:0007669"/>
    <property type="project" value="InterPro"/>
</dbReference>
<dbReference type="SMART" id="SM00091">
    <property type="entry name" value="PAS"/>
    <property type="match status" value="2"/>
</dbReference>
<feature type="transmembrane region" description="Helical" evidence="12">
    <location>
        <begin position="290"/>
        <end position="308"/>
    </location>
</feature>
<dbReference type="InterPro" id="IPR036890">
    <property type="entry name" value="HATPase_C_sf"/>
</dbReference>
<dbReference type="Gene3D" id="3.40.50.2300">
    <property type="match status" value="1"/>
</dbReference>
<dbReference type="InterPro" id="IPR003594">
    <property type="entry name" value="HATPase_dom"/>
</dbReference>
<dbReference type="Pfam" id="PF02743">
    <property type="entry name" value="dCache_1"/>
    <property type="match status" value="1"/>
</dbReference>
<evidence type="ECO:0000256" key="3">
    <source>
        <dbReference type="ARBA" id="ARBA00012438"/>
    </source>
</evidence>
<sequence>MKSIDMGSIGKNLSLLVLIAVLPALAIILYTGVEQRLHAIGNTREQVLLVTHTMAEIQTDIDRSAQQILSTLAMLPQVNSLDIKSCNTIFKAVLGQNPNLQNITLTNTQGEVLASGLSFNYSNLKDRKHFQQALERKKFSMGEYILSRVGKKTPAIAFAYPVLDNGGNPTAILTTSISLARFSSFYDDLELDEDTFISITDHRGVRLLYYPPREETNPVGKSIQAAAWKACSRALTPGIFMEKGSDGVRRIFAYRPVQLSSEATPEFYMWTGIPEAKVLGPANAILARNLLLMLVAAASALLVSWIMGKKALITPIKELVAMAGKFAKGDLEIPEKPAFKSGELGTLTQALHDMAASLAINRKSLEQNETRLRLLMDSLDAVVYVKDMDTHDVLFINQYGKKQIGDITGTTCWQTMQKDQNGPCSFCTDKYLLDDQGDPQGIYTWEFQNTITGRWYYIRDRAIKWIDGRLVRLEIATDITEKKETDAKIAEERERLAVTLRSIGDGVITTDTQSRICLMNTVAETLTGWSTTQAAGRSLTEIFNIVDMTTDQACKNPVEKVLASGETINMASPMTLISKNGDRKHIADSASPILDMQGNVTGVVLVFRDVTEQLCTEQELRKITKLESIGVLAGGIAHDYNNILSAIIGNIQLTLMDSNLTDRTQRFIKQALDASLRAKNLTIQLLTFSKGGRPVKKTASLVRLIRDFVDSTCRASNIACHCSFPDDLWPVEIDRSQMGQVVQKLIQNACNAMPNGGTIEVSCQNVRSSPTKHPDIAPASNRVEMSIKDTGVGIAENLLDKIFDPYFSTNQPGRGLGLAICHSIVTQHNGQISVKSTPGKGSTFTVHLPASTQRSESTTQRKKSVQEARKLRILIMDDEEMLRDLTRAMLTDLGHDTFLAKDGVEAIEVYKKAMDNNTPIDLTIMDLTIPGGMGGKEAVQKLLKINPKAKVIVSSGYSNDPVMADFKAHGFCATLSKPSRLADFTDLINRFTDQDLTI</sequence>
<evidence type="ECO:0000256" key="9">
    <source>
        <dbReference type="ARBA" id="ARBA00022989"/>
    </source>
</evidence>
<evidence type="ECO:0000256" key="5">
    <source>
        <dbReference type="ARBA" id="ARBA00022553"/>
    </source>
</evidence>
<dbReference type="InterPro" id="IPR001610">
    <property type="entry name" value="PAC"/>
</dbReference>
<dbReference type="EMBL" id="CP001087">
    <property type="protein sequence ID" value="ACN13708.1"/>
    <property type="molecule type" value="Genomic_DNA"/>
</dbReference>
<reference evidence="18 19" key="1">
    <citation type="journal article" date="2009" name="Environ. Microbiol.">
        <title>Genome sequence of Desulfobacterium autotrophicum HRM2, a marine sulfate reducer oxidizing organic carbon completely to carbon dioxide.</title>
        <authorList>
            <person name="Strittmatter A.W."/>
            <person name="Liesegang H."/>
            <person name="Rabus R."/>
            <person name="Decker I."/>
            <person name="Amann J."/>
            <person name="Andres S."/>
            <person name="Henne A."/>
            <person name="Fricke W.F."/>
            <person name="Martinez-Arias R."/>
            <person name="Bartels D."/>
            <person name="Goesmann A."/>
            <person name="Krause L."/>
            <person name="Puehler A."/>
            <person name="Klenk H.P."/>
            <person name="Richter M."/>
            <person name="Schuler M."/>
            <person name="Gloeckner F.O."/>
            <person name="Meyerdierks A."/>
            <person name="Gottschalk G."/>
            <person name="Amann R."/>
        </authorList>
    </citation>
    <scope>NUCLEOTIDE SEQUENCE [LARGE SCALE GENOMIC DNA]</scope>
    <source>
        <strain evidence="19">ATCC 43914 / DSM 3382 / HRM2</strain>
    </source>
</reference>
<feature type="modified residue" description="4-aspartylphosphate" evidence="11">
    <location>
        <position position="926"/>
    </location>
</feature>
<dbReference type="InterPro" id="IPR033479">
    <property type="entry name" value="dCache_1"/>
</dbReference>
<evidence type="ECO:0000256" key="1">
    <source>
        <dbReference type="ARBA" id="ARBA00000085"/>
    </source>
</evidence>
<dbReference type="RefSeq" id="WP_012662957.1">
    <property type="nucleotide sequence ID" value="NC_012108.1"/>
</dbReference>
<dbReference type="Proteomes" id="UP000000442">
    <property type="component" value="Chromosome"/>
</dbReference>
<dbReference type="SUPFAM" id="SSF52172">
    <property type="entry name" value="CheY-like"/>
    <property type="match status" value="1"/>
</dbReference>
<evidence type="ECO:0000259" key="15">
    <source>
        <dbReference type="PROSITE" id="PS50112"/>
    </source>
</evidence>
<dbReference type="InterPro" id="IPR013656">
    <property type="entry name" value="PAS_4"/>
</dbReference>
<feature type="domain" description="Response regulatory" evidence="14">
    <location>
        <begin position="872"/>
        <end position="992"/>
    </location>
</feature>
<evidence type="ECO:0000256" key="7">
    <source>
        <dbReference type="ARBA" id="ARBA00022692"/>
    </source>
</evidence>
<dbReference type="eggNOG" id="COG0784">
    <property type="taxonomic scope" value="Bacteria"/>
</dbReference>
<evidence type="ECO:0000256" key="10">
    <source>
        <dbReference type="ARBA" id="ARBA00023136"/>
    </source>
</evidence>
<dbReference type="PANTHER" id="PTHR43065">
    <property type="entry name" value="SENSOR HISTIDINE KINASE"/>
    <property type="match status" value="1"/>
</dbReference>
<dbReference type="InterPro" id="IPR000700">
    <property type="entry name" value="PAS-assoc_C"/>
</dbReference>
<dbReference type="SUPFAM" id="SSF158472">
    <property type="entry name" value="HAMP domain-like"/>
    <property type="match status" value="1"/>
</dbReference>
<evidence type="ECO:0000259" key="16">
    <source>
        <dbReference type="PROSITE" id="PS50113"/>
    </source>
</evidence>
<keyword evidence="4" id="KW-1003">Cell membrane</keyword>
<keyword evidence="6" id="KW-0808">Transferase</keyword>
<dbReference type="eggNOG" id="COG5002">
    <property type="taxonomic scope" value="Bacteria"/>
</dbReference>
<dbReference type="InterPro" id="IPR005467">
    <property type="entry name" value="His_kinase_dom"/>
</dbReference>
<dbReference type="KEGG" id="dat:HRM2_05940"/>
<dbReference type="NCBIfam" id="TIGR00229">
    <property type="entry name" value="sensory_box"/>
    <property type="match status" value="1"/>
</dbReference>
<comment type="subcellular location">
    <subcellularLocation>
        <location evidence="2">Cell membrane</location>
        <topology evidence="2">Multi-pass membrane protein</topology>
    </subcellularLocation>
</comment>
<evidence type="ECO:0000259" key="14">
    <source>
        <dbReference type="PROSITE" id="PS50110"/>
    </source>
</evidence>
<dbReference type="CDD" id="cd00130">
    <property type="entry name" value="PAS"/>
    <property type="match status" value="1"/>
</dbReference>
<feature type="domain" description="Histidine kinase" evidence="13">
    <location>
        <begin position="635"/>
        <end position="852"/>
    </location>
</feature>
<dbReference type="PRINTS" id="PR00344">
    <property type="entry name" value="BCTRLSENSOR"/>
</dbReference>
<keyword evidence="7 12" id="KW-0812">Transmembrane</keyword>
<protein>
    <recommendedName>
        <fullName evidence="3">histidine kinase</fullName>
        <ecNumber evidence="3">2.7.13.3</ecNumber>
    </recommendedName>
</protein>
<proteinExistence type="predicted"/>